<organism evidence="4 5">
    <name type="scientific">Azospira restricta</name>
    <dbReference type="NCBI Taxonomy" id="404405"/>
    <lineage>
        <taxon>Bacteria</taxon>
        <taxon>Pseudomonadati</taxon>
        <taxon>Pseudomonadota</taxon>
        <taxon>Betaproteobacteria</taxon>
        <taxon>Rhodocyclales</taxon>
        <taxon>Rhodocyclaceae</taxon>
        <taxon>Azospira</taxon>
    </lineage>
</organism>
<dbReference type="Gene3D" id="3.10.310.10">
    <property type="entry name" value="Diaminopimelate Epimerase, Chain A, domain 1"/>
    <property type="match status" value="2"/>
</dbReference>
<keyword evidence="5" id="KW-1185">Reference proteome</keyword>
<feature type="active site" evidence="3">
    <location>
        <position position="60"/>
    </location>
</feature>
<dbReference type="KEGG" id="ares:IWH25_08690"/>
<evidence type="ECO:0000256" key="3">
    <source>
        <dbReference type="PIRSR" id="PIRSR016184-1"/>
    </source>
</evidence>
<evidence type="ECO:0000256" key="2">
    <source>
        <dbReference type="ARBA" id="ARBA00023235"/>
    </source>
</evidence>
<sequence length="306" mass="31349">MPPAPPTPPAAERPVPVEAFVVDAFTLHGGGGNTAGVVVDAAGLDDRQMQAIAAALAFSETAFVVPDPAVDVAMRFFTPTREIDYCGHATVAAFALLAARGRLRAAELVQGTRAGRLRVRLAADGEVLMNQTLPRFGQELAAAPLAKLLGIDVAAIRATGLPVQIVSTGLADILVPVADEACLARVQPDLAALAAYCREAGAIGAHVFAPAAPGAPYTAACRNFAPLFGIDEESATGSAAGALACYLSRHADPRGERYGDRYVFAQGSQMGRASRLSASVERSGGTLAGIVVGGYARLVGTTTLSV</sequence>
<dbReference type="GO" id="GO:0005737">
    <property type="term" value="C:cytoplasm"/>
    <property type="evidence" value="ECO:0007669"/>
    <property type="project" value="TreeGrafter"/>
</dbReference>
<dbReference type="PANTHER" id="PTHR13774:SF39">
    <property type="entry name" value="BIOSYNTHESIS PROTEIN, PUTATIVE-RELATED"/>
    <property type="match status" value="1"/>
</dbReference>
<dbReference type="Pfam" id="PF02567">
    <property type="entry name" value="PhzC-PhzF"/>
    <property type="match status" value="1"/>
</dbReference>
<dbReference type="SUPFAM" id="SSF54506">
    <property type="entry name" value="Diaminopimelate epimerase-like"/>
    <property type="match status" value="1"/>
</dbReference>
<reference evidence="4" key="1">
    <citation type="submission" date="2020-11" db="EMBL/GenBank/DDBJ databases">
        <title>Azospira restricta DSM 18626 genome sequence.</title>
        <authorList>
            <person name="Moe W.M."/>
        </authorList>
    </citation>
    <scope>NUCLEOTIDE SEQUENCE</scope>
    <source>
        <strain evidence="4">DSM 18626</strain>
    </source>
</reference>
<dbReference type="RefSeq" id="WP_203388911.1">
    <property type="nucleotide sequence ID" value="NZ_CP064781.1"/>
</dbReference>
<dbReference type="NCBIfam" id="TIGR00654">
    <property type="entry name" value="PhzF_family"/>
    <property type="match status" value="1"/>
</dbReference>
<dbReference type="AlphaFoldDB" id="A0A974SRW5"/>
<gene>
    <name evidence="4" type="ORF">IWH25_08690</name>
</gene>
<protein>
    <submittedName>
        <fullName evidence="4">PhzF family phenazine biosynthesis protein</fullName>
    </submittedName>
</protein>
<name>A0A974SRW5_9RHOO</name>
<dbReference type="EMBL" id="CP064781">
    <property type="protein sequence ID" value="QRJ65380.1"/>
    <property type="molecule type" value="Genomic_DNA"/>
</dbReference>
<comment type="similarity">
    <text evidence="1">Belongs to the PhzF family.</text>
</comment>
<dbReference type="InterPro" id="IPR003719">
    <property type="entry name" value="Phenazine_PhzF-like"/>
</dbReference>
<dbReference type="PIRSF" id="PIRSF016184">
    <property type="entry name" value="PhzC_PhzF"/>
    <property type="match status" value="1"/>
</dbReference>
<keyword evidence="2" id="KW-0413">Isomerase</keyword>
<proteinExistence type="inferred from homology"/>
<evidence type="ECO:0000256" key="1">
    <source>
        <dbReference type="ARBA" id="ARBA00008270"/>
    </source>
</evidence>
<dbReference type="GO" id="GO:0016853">
    <property type="term" value="F:isomerase activity"/>
    <property type="evidence" value="ECO:0007669"/>
    <property type="project" value="UniProtKB-KW"/>
</dbReference>
<accession>A0A974SRW5</accession>
<evidence type="ECO:0000313" key="4">
    <source>
        <dbReference type="EMBL" id="QRJ65380.1"/>
    </source>
</evidence>
<dbReference type="PANTHER" id="PTHR13774">
    <property type="entry name" value="PHENAZINE BIOSYNTHESIS PROTEIN"/>
    <property type="match status" value="1"/>
</dbReference>
<evidence type="ECO:0000313" key="5">
    <source>
        <dbReference type="Proteomes" id="UP000663444"/>
    </source>
</evidence>
<dbReference type="Proteomes" id="UP000663444">
    <property type="component" value="Chromosome"/>
</dbReference>